<dbReference type="GeneID" id="5600613"/>
<dbReference type="RefSeq" id="YP_001467972.1">
    <property type="nucleotide sequence ID" value="NC_009804.1"/>
</dbReference>
<protein>
    <submittedName>
        <fullName evidence="1">Uncharacterized protein</fullName>
    </submittedName>
</protein>
<proteinExistence type="predicted"/>
<name>A7XXG0_BP742</name>
<dbReference type="EMBL" id="EU100884">
    <property type="protein sequence ID" value="ABU96952.1"/>
    <property type="molecule type" value="Genomic_DNA"/>
</dbReference>
<sequence length="78" mass="8855">MQELRDILVVVERLAELEGDTYLAEVAREVANYPESPFTRRLLLRYLSFRNTPAHQALTRLFVDAAERAGLSQPAPAK</sequence>
<accession>A7XXG0</accession>
<organism evidence="1 2">
    <name type="scientific">Thermus phage P74-26</name>
    <dbReference type="NCBI Taxonomy" id="2914007"/>
    <lineage>
        <taxon>Viruses</taxon>
        <taxon>Duplodnaviria</taxon>
        <taxon>Heunggongvirae</taxon>
        <taxon>Uroviricota</taxon>
        <taxon>Caudoviricetes</taxon>
        <taxon>Oshimavirus</taxon>
        <taxon>Thermus virus P74-26</taxon>
    </lineage>
</organism>
<reference evidence="1 2" key="1">
    <citation type="journal article" date="2008" name="J. Mol. Biol.">
        <title>Genome comparison and proteomic characterization of Thermus thermophilus bacteriophages P23-45 and P74-26: siphoviruses with triplex-forming sequences and the longest known tails.</title>
        <authorList>
            <person name="Minakhin L."/>
            <person name="Goel M."/>
            <person name="Berdygulova Z."/>
            <person name="Ramanculov E."/>
            <person name="Florens L."/>
            <person name="Glazko G."/>
            <person name="Karamychev V.N."/>
            <person name="Slesarev A.I."/>
            <person name="Kozyavkin S.A."/>
            <person name="Khromov I."/>
            <person name="Ackermann H.W."/>
            <person name="Washburn M."/>
            <person name="Mushegian A."/>
            <person name="Severinov K."/>
        </authorList>
    </citation>
    <scope>NUCLEOTIDE SEQUENCE</scope>
</reference>
<evidence type="ECO:0000313" key="2">
    <source>
        <dbReference type="Proteomes" id="UP000001133"/>
    </source>
</evidence>
<dbReference type="Proteomes" id="UP000001133">
    <property type="component" value="Segment"/>
</dbReference>
<evidence type="ECO:0000313" key="1">
    <source>
        <dbReference type="EMBL" id="ABU96952.1"/>
    </source>
</evidence>
<gene>
    <name evidence="1" type="ORF">P74p2</name>
</gene>
<dbReference type="KEGG" id="vg:5600613"/>
<keyword evidence="2" id="KW-1185">Reference proteome</keyword>